<name>G3H395_CRIGR</name>
<dbReference type="InParanoid" id="G3H395"/>
<dbReference type="Proteomes" id="UP000001075">
    <property type="component" value="Unassembled WGS sequence"/>
</dbReference>
<gene>
    <name evidence="1" type="ORF">I79_004710</name>
</gene>
<accession>G3H395</accession>
<protein>
    <submittedName>
        <fullName evidence="1">Uncharacterized protein</fullName>
    </submittedName>
</protein>
<sequence>MSHESKLNNFQALLDMLRDPGSAWHFEPAGHWAEVSGLRDKDEICWLIVGKTHRKVRSPLLLGLSLHSVLPLLFQCC</sequence>
<dbReference type="EMBL" id="JH000123">
    <property type="protein sequence ID" value="EGV94899.1"/>
    <property type="molecule type" value="Genomic_DNA"/>
</dbReference>
<evidence type="ECO:0000313" key="2">
    <source>
        <dbReference type="Proteomes" id="UP000001075"/>
    </source>
</evidence>
<evidence type="ECO:0000313" key="1">
    <source>
        <dbReference type="EMBL" id="EGV94899.1"/>
    </source>
</evidence>
<organism evidence="1 2">
    <name type="scientific">Cricetulus griseus</name>
    <name type="common">Chinese hamster</name>
    <name type="synonym">Cricetulus barabensis griseus</name>
    <dbReference type="NCBI Taxonomy" id="10029"/>
    <lineage>
        <taxon>Eukaryota</taxon>
        <taxon>Metazoa</taxon>
        <taxon>Chordata</taxon>
        <taxon>Craniata</taxon>
        <taxon>Vertebrata</taxon>
        <taxon>Euteleostomi</taxon>
        <taxon>Mammalia</taxon>
        <taxon>Eutheria</taxon>
        <taxon>Euarchontoglires</taxon>
        <taxon>Glires</taxon>
        <taxon>Rodentia</taxon>
        <taxon>Myomorpha</taxon>
        <taxon>Muroidea</taxon>
        <taxon>Cricetidae</taxon>
        <taxon>Cricetinae</taxon>
        <taxon>Cricetulus</taxon>
    </lineage>
</organism>
<reference evidence="2" key="1">
    <citation type="journal article" date="2011" name="Nat. Biotechnol.">
        <title>The genomic sequence of the Chinese hamster ovary (CHO)-K1 cell line.</title>
        <authorList>
            <person name="Xu X."/>
            <person name="Nagarajan H."/>
            <person name="Lewis N.E."/>
            <person name="Pan S."/>
            <person name="Cai Z."/>
            <person name="Liu X."/>
            <person name="Chen W."/>
            <person name="Xie M."/>
            <person name="Wang W."/>
            <person name="Hammond S."/>
            <person name="Andersen M.R."/>
            <person name="Neff N."/>
            <person name="Passarelli B."/>
            <person name="Koh W."/>
            <person name="Fan H.C."/>
            <person name="Wang J."/>
            <person name="Gui Y."/>
            <person name="Lee K.H."/>
            <person name="Betenbaugh M.J."/>
            <person name="Quake S.R."/>
            <person name="Famili I."/>
            <person name="Palsson B.O."/>
            <person name="Wang J."/>
        </authorList>
    </citation>
    <scope>NUCLEOTIDE SEQUENCE [LARGE SCALE GENOMIC DNA]</scope>
    <source>
        <strain evidence="2">CHO K1 cell line</strain>
    </source>
</reference>
<proteinExistence type="predicted"/>
<dbReference type="AlphaFoldDB" id="G3H395"/>